<comment type="caution">
    <text evidence="12">The sequence shown here is derived from an EMBL/GenBank/DDBJ whole genome shotgun (WGS) entry which is preliminary data.</text>
</comment>
<dbReference type="InterPro" id="IPR017452">
    <property type="entry name" value="GPCR_Rhodpsn_7TM"/>
</dbReference>
<dbReference type="PANTHER" id="PTHR45695:SF9">
    <property type="entry name" value="LEUCOKININ RECEPTOR"/>
    <property type="match status" value="1"/>
</dbReference>
<dbReference type="InterPro" id="IPR000276">
    <property type="entry name" value="GPCR_Rhodpsn"/>
</dbReference>
<evidence type="ECO:0000256" key="9">
    <source>
        <dbReference type="SAM" id="MobiDB-lite"/>
    </source>
</evidence>
<feature type="transmembrane region" description="Helical" evidence="10">
    <location>
        <begin position="80"/>
        <end position="100"/>
    </location>
</feature>
<keyword evidence="3 10" id="KW-1133">Transmembrane helix</keyword>
<organism evidence="12 13">
    <name type="scientific">Porites lobata</name>
    <dbReference type="NCBI Taxonomy" id="104759"/>
    <lineage>
        <taxon>Eukaryota</taxon>
        <taxon>Metazoa</taxon>
        <taxon>Cnidaria</taxon>
        <taxon>Anthozoa</taxon>
        <taxon>Hexacorallia</taxon>
        <taxon>Scleractinia</taxon>
        <taxon>Fungiina</taxon>
        <taxon>Poritidae</taxon>
        <taxon>Porites</taxon>
    </lineage>
</organism>
<evidence type="ECO:0000256" key="5">
    <source>
        <dbReference type="ARBA" id="ARBA00023136"/>
    </source>
</evidence>
<feature type="domain" description="G-protein coupled receptors family 1 profile" evidence="11">
    <location>
        <begin position="50"/>
        <end position="310"/>
    </location>
</feature>
<dbReference type="Proteomes" id="UP001159405">
    <property type="component" value="Unassembled WGS sequence"/>
</dbReference>
<dbReference type="SMART" id="SM01381">
    <property type="entry name" value="7TM_GPCR_Srsx"/>
    <property type="match status" value="1"/>
</dbReference>
<keyword evidence="7 8" id="KW-0807">Transducer</keyword>
<keyword evidence="6 8" id="KW-0675">Receptor</keyword>
<feature type="transmembrane region" description="Helical" evidence="10">
    <location>
        <begin position="112"/>
        <end position="131"/>
    </location>
</feature>
<evidence type="ECO:0000256" key="1">
    <source>
        <dbReference type="ARBA" id="ARBA00004141"/>
    </source>
</evidence>
<evidence type="ECO:0000256" key="10">
    <source>
        <dbReference type="SAM" id="Phobius"/>
    </source>
</evidence>
<sequence length="373" mass="41958">MNNFSSSLNGWINTTEREVQLFLENGTVINVETVIKLLMSALVAIASLVGNVSVIVVVFKTKMLHTNTFFLIVNMSVSDLFYTVIATPSFMTGILGHTLSIKGPWGTFICKFFNAASFGLIASSVLSLAAISCDRFFAIVYPVKSINTKTYLKYIVISIWVSSVLVMTPMLYAMRLGEEDGFVFCYEDWSPYFNSDTASKGYTVALFIVVYMVPFTAMLTFYSLISYFLWFRKTPGVSSSKSGKPSRKTMNRHRIIRMLLTLVLCFIICWLPLQIVTFSYFFGDNELPGGFFLASEFLIRANGAVNPIIYTLFSGRFRGGLKSLRFCNIQPKRPYSTGNSLPVTPNSKDSNNHIRVAKHPGAKRKQFYQETHV</sequence>
<keyword evidence="2 8" id="KW-0812">Transmembrane</keyword>
<dbReference type="EMBL" id="CALNXK010000031">
    <property type="protein sequence ID" value="CAH3117764.1"/>
    <property type="molecule type" value="Genomic_DNA"/>
</dbReference>
<evidence type="ECO:0000313" key="12">
    <source>
        <dbReference type="EMBL" id="CAH3117764.1"/>
    </source>
</evidence>
<feature type="region of interest" description="Disordered" evidence="9">
    <location>
        <begin position="336"/>
        <end position="355"/>
    </location>
</feature>
<evidence type="ECO:0000256" key="4">
    <source>
        <dbReference type="ARBA" id="ARBA00023040"/>
    </source>
</evidence>
<feature type="transmembrane region" description="Helical" evidence="10">
    <location>
        <begin position="255"/>
        <end position="283"/>
    </location>
</feature>
<keyword evidence="13" id="KW-1185">Reference proteome</keyword>
<dbReference type="PRINTS" id="PR00237">
    <property type="entry name" value="GPCRRHODOPSN"/>
</dbReference>
<comment type="subcellular location">
    <subcellularLocation>
        <location evidence="1">Membrane</location>
        <topology evidence="1">Multi-pass membrane protein</topology>
    </subcellularLocation>
</comment>
<reference evidence="12 13" key="1">
    <citation type="submission" date="2022-05" db="EMBL/GenBank/DDBJ databases">
        <authorList>
            <consortium name="Genoscope - CEA"/>
            <person name="William W."/>
        </authorList>
    </citation>
    <scope>NUCLEOTIDE SEQUENCE [LARGE SCALE GENOMIC DNA]</scope>
</reference>
<keyword evidence="5 10" id="KW-0472">Membrane</keyword>
<feature type="transmembrane region" description="Helical" evidence="10">
    <location>
        <begin position="204"/>
        <end position="231"/>
    </location>
</feature>
<evidence type="ECO:0000256" key="8">
    <source>
        <dbReference type="RuleBase" id="RU000688"/>
    </source>
</evidence>
<evidence type="ECO:0000313" key="13">
    <source>
        <dbReference type="Proteomes" id="UP001159405"/>
    </source>
</evidence>
<name>A0ABN8NUI3_9CNID</name>
<dbReference type="Pfam" id="PF00001">
    <property type="entry name" value="7tm_1"/>
    <property type="match status" value="1"/>
</dbReference>
<feature type="transmembrane region" description="Helical" evidence="10">
    <location>
        <begin position="37"/>
        <end position="59"/>
    </location>
</feature>
<feature type="transmembrane region" description="Helical" evidence="10">
    <location>
        <begin position="151"/>
        <end position="172"/>
    </location>
</feature>
<dbReference type="PROSITE" id="PS00237">
    <property type="entry name" value="G_PROTEIN_RECEP_F1_1"/>
    <property type="match status" value="1"/>
</dbReference>
<evidence type="ECO:0000259" key="11">
    <source>
        <dbReference type="PROSITE" id="PS50262"/>
    </source>
</evidence>
<proteinExistence type="inferred from homology"/>
<evidence type="ECO:0000256" key="6">
    <source>
        <dbReference type="ARBA" id="ARBA00023170"/>
    </source>
</evidence>
<accession>A0ABN8NUI3</accession>
<evidence type="ECO:0000256" key="3">
    <source>
        <dbReference type="ARBA" id="ARBA00022989"/>
    </source>
</evidence>
<protein>
    <recommendedName>
        <fullName evidence="11">G-protein coupled receptors family 1 profile domain-containing protein</fullName>
    </recommendedName>
</protein>
<feature type="compositionally biased region" description="Polar residues" evidence="9">
    <location>
        <begin position="336"/>
        <end position="349"/>
    </location>
</feature>
<dbReference type="Gene3D" id="1.20.1070.10">
    <property type="entry name" value="Rhodopsin 7-helix transmembrane proteins"/>
    <property type="match status" value="1"/>
</dbReference>
<evidence type="ECO:0000256" key="7">
    <source>
        <dbReference type="ARBA" id="ARBA00023224"/>
    </source>
</evidence>
<dbReference type="PANTHER" id="PTHR45695">
    <property type="entry name" value="LEUCOKININ RECEPTOR-RELATED"/>
    <property type="match status" value="1"/>
</dbReference>
<gene>
    <name evidence="12" type="ORF">PLOB_00026070</name>
</gene>
<comment type="similarity">
    <text evidence="8">Belongs to the G-protein coupled receptor 1 family.</text>
</comment>
<keyword evidence="4 8" id="KW-0297">G-protein coupled receptor</keyword>
<dbReference type="SUPFAM" id="SSF81321">
    <property type="entry name" value="Family A G protein-coupled receptor-like"/>
    <property type="match status" value="1"/>
</dbReference>
<evidence type="ECO:0000256" key="2">
    <source>
        <dbReference type="ARBA" id="ARBA00022692"/>
    </source>
</evidence>
<dbReference type="CDD" id="cd00637">
    <property type="entry name" value="7tm_classA_rhodopsin-like"/>
    <property type="match status" value="1"/>
</dbReference>
<feature type="transmembrane region" description="Helical" evidence="10">
    <location>
        <begin position="289"/>
        <end position="313"/>
    </location>
</feature>
<dbReference type="PROSITE" id="PS50262">
    <property type="entry name" value="G_PROTEIN_RECEP_F1_2"/>
    <property type="match status" value="1"/>
</dbReference>